<dbReference type="InterPro" id="IPR039697">
    <property type="entry name" value="Alcohol_dehydrogenase_Fe"/>
</dbReference>
<dbReference type="InterPro" id="IPR001670">
    <property type="entry name" value="ADH_Fe/GldA"/>
</dbReference>
<dbReference type="Pfam" id="PF25137">
    <property type="entry name" value="ADH_Fe_C"/>
    <property type="match status" value="1"/>
</dbReference>
<dbReference type="EC" id="1.1.1.1" evidence="5"/>
<gene>
    <name evidence="5" type="ORF">HMPREF9135_1339</name>
</gene>
<dbReference type="AlphaFoldDB" id="U2QNZ5"/>
<keyword evidence="2 5" id="KW-0560">Oxidoreductase</keyword>
<accession>U2QNZ5</accession>
<evidence type="ECO:0000259" key="3">
    <source>
        <dbReference type="Pfam" id="PF00465"/>
    </source>
</evidence>
<dbReference type="GO" id="GO:0004022">
    <property type="term" value="F:alcohol dehydrogenase (NAD+) activity"/>
    <property type="evidence" value="ECO:0007669"/>
    <property type="project" value="UniProtKB-EC"/>
</dbReference>
<dbReference type="Gene3D" id="3.40.50.1970">
    <property type="match status" value="1"/>
</dbReference>
<dbReference type="Gene3D" id="1.20.1090.10">
    <property type="entry name" value="Dehydroquinate synthase-like - alpha domain"/>
    <property type="match status" value="1"/>
</dbReference>
<dbReference type="PANTHER" id="PTHR11496:SF104">
    <property type="entry name" value="3-DEOXY-ALPHA-D-MANNO-OCTULOSONATE 8-OXIDASE"/>
    <property type="match status" value="1"/>
</dbReference>
<dbReference type="PANTHER" id="PTHR11496">
    <property type="entry name" value="ALCOHOL DEHYDROGENASE"/>
    <property type="match status" value="1"/>
</dbReference>
<dbReference type="Pfam" id="PF00465">
    <property type="entry name" value="Fe-ADH"/>
    <property type="match status" value="1"/>
</dbReference>
<organism evidence="5 6">
    <name type="scientific">Segatella baroniae F0067</name>
    <dbReference type="NCBI Taxonomy" id="1115809"/>
    <lineage>
        <taxon>Bacteria</taxon>
        <taxon>Pseudomonadati</taxon>
        <taxon>Bacteroidota</taxon>
        <taxon>Bacteroidia</taxon>
        <taxon>Bacteroidales</taxon>
        <taxon>Prevotellaceae</taxon>
        <taxon>Segatella</taxon>
    </lineage>
</organism>
<dbReference type="Proteomes" id="UP000016648">
    <property type="component" value="Unassembled WGS sequence"/>
</dbReference>
<feature type="domain" description="Alcohol dehydrogenase iron-type/glycerol dehydrogenase GldA" evidence="3">
    <location>
        <begin position="13"/>
        <end position="186"/>
    </location>
</feature>
<keyword evidence="6" id="KW-1185">Reference proteome</keyword>
<dbReference type="FunFam" id="3.40.50.1970:FF:000003">
    <property type="entry name" value="Alcohol dehydrogenase, iron-containing"/>
    <property type="match status" value="1"/>
</dbReference>
<evidence type="ECO:0000256" key="2">
    <source>
        <dbReference type="ARBA" id="ARBA00023002"/>
    </source>
</evidence>
<evidence type="ECO:0000256" key="1">
    <source>
        <dbReference type="ARBA" id="ARBA00007358"/>
    </source>
</evidence>
<evidence type="ECO:0000313" key="6">
    <source>
        <dbReference type="Proteomes" id="UP000016648"/>
    </source>
</evidence>
<dbReference type="SUPFAM" id="SSF56796">
    <property type="entry name" value="Dehydroquinate synthase-like"/>
    <property type="match status" value="1"/>
</dbReference>
<dbReference type="GO" id="GO:0046872">
    <property type="term" value="F:metal ion binding"/>
    <property type="evidence" value="ECO:0007669"/>
    <property type="project" value="InterPro"/>
</dbReference>
<proteinExistence type="inferred from homology"/>
<name>U2QNZ5_9BACT</name>
<evidence type="ECO:0000313" key="5">
    <source>
        <dbReference type="EMBL" id="ERK40477.1"/>
    </source>
</evidence>
<dbReference type="CDD" id="cd08185">
    <property type="entry name" value="Fe-ADH-like"/>
    <property type="match status" value="1"/>
</dbReference>
<comment type="similarity">
    <text evidence="1">Belongs to the iron-containing alcohol dehydrogenase family.</text>
</comment>
<dbReference type="PATRIC" id="fig|1115809.3.peg.121"/>
<feature type="domain" description="Fe-containing alcohol dehydrogenase-like C-terminal" evidence="4">
    <location>
        <begin position="197"/>
        <end position="393"/>
    </location>
</feature>
<evidence type="ECO:0000259" key="4">
    <source>
        <dbReference type="Pfam" id="PF25137"/>
    </source>
</evidence>
<dbReference type="EMBL" id="AWEY01000004">
    <property type="protein sequence ID" value="ERK40477.1"/>
    <property type="molecule type" value="Genomic_DNA"/>
</dbReference>
<protein>
    <submittedName>
        <fullName evidence="5">Alcohol dehydrogenase, iron-dependent</fullName>
        <ecNumber evidence="5">1.1.1.1</ecNumber>
    </submittedName>
</protein>
<comment type="caution">
    <text evidence="5">The sequence shown here is derived from an EMBL/GenBank/DDBJ whole genome shotgun (WGS) entry which is preliminary data.</text>
</comment>
<dbReference type="InterPro" id="IPR056798">
    <property type="entry name" value="ADH_Fe_C"/>
</dbReference>
<sequence>MIQTNLNYDFNIPTRVMFGAGKLNELHNQQLPGKKALLVISNGKSTRVNGYLDRTVKELEKAGVASVVFDKVQANPLKGTAEEGAMFARENNCDFAVALGGGSVIDCTKAICLNATNPGDLWNYVFSGTGKRMVAKNNPLPFIAITTTAGTGSEVDCAGVISNPETNEKVGVGDPRLFATIAIVDPELMTSVPPMFTAYQGFDALFHSTEGYVCNKSNIFGDMVEETVIRSIGEYLPIAFKDGGNMEARSRMAFANTLSGYSMMTSTCTAEHSIEHAMSAYHQNLPHGAGLIMISIAYYTTIINQHVCDERFVNMAKLLGKADATKPEDFIVALANLQKACHVDELKMSDYGIVPEEFEKMATNAVETMGRLIAADRKPLSHAEIVDILKQSYK</sequence>
<reference evidence="5 6" key="1">
    <citation type="submission" date="2013-08" db="EMBL/GenBank/DDBJ databases">
        <authorList>
            <person name="Durkin A.S."/>
            <person name="Haft D.R."/>
            <person name="McCorrison J."/>
            <person name="Torralba M."/>
            <person name="Gillis M."/>
            <person name="Haft D.H."/>
            <person name="Methe B."/>
            <person name="Sutton G."/>
            <person name="Nelson K.E."/>
        </authorList>
    </citation>
    <scope>NUCLEOTIDE SEQUENCE [LARGE SCALE GENOMIC DNA]</scope>
    <source>
        <strain evidence="5 6">F0067</strain>
    </source>
</reference>